<evidence type="ECO:0000313" key="3">
    <source>
        <dbReference type="Proteomes" id="UP000722957"/>
    </source>
</evidence>
<reference evidence="2 3" key="1">
    <citation type="journal article" date="2021" name="PeerJ">
        <title>Analysis of 44 Vibrio anguillarum genomes reveals high genetic diversity.</title>
        <authorList>
            <person name="Hansen M.J."/>
            <person name="Dalsgaard I."/>
        </authorList>
    </citation>
    <scope>NUCLEOTIDE SEQUENCE [LARGE SCALE GENOMIC DNA]</scope>
    <source>
        <strain evidence="2 3">17-16730-2A</strain>
    </source>
</reference>
<dbReference type="Proteomes" id="UP000722957">
    <property type="component" value="Unassembled WGS sequence"/>
</dbReference>
<dbReference type="RefSeq" id="WP_214655285.1">
    <property type="nucleotide sequence ID" value="NZ_RDOM01001007.1"/>
</dbReference>
<sequence length="97" mass="10745">NATVICATGQRNKEGSRRQTNMKAQGTSSKDIHQLVGELNSAEISTQYSLFLYAPIRDWTTEEVFTALELAGDKPLTRNLLGLRNPIPGFMSDFSLL</sequence>
<gene>
    <name evidence="2" type="ORF">EAY07_25215</name>
</gene>
<dbReference type="AlphaFoldDB" id="A0ABD4KWA7"/>
<feature type="non-terminal residue" evidence="2">
    <location>
        <position position="1"/>
    </location>
</feature>
<protein>
    <submittedName>
        <fullName evidence="2">Uncharacterized protein</fullName>
    </submittedName>
</protein>
<dbReference type="EMBL" id="RDOM01001007">
    <property type="protein sequence ID" value="MBF4275248.1"/>
    <property type="molecule type" value="Genomic_DNA"/>
</dbReference>
<feature type="non-terminal residue" evidence="2">
    <location>
        <position position="97"/>
    </location>
</feature>
<organism evidence="2 3">
    <name type="scientific">Vibrio anguillarum</name>
    <name type="common">Listonella anguillarum</name>
    <dbReference type="NCBI Taxonomy" id="55601"/>
    <lineage>
        <taxon>Bacteria</taxon>
        <taxon>Pseudomonadati</taxon>
        <taxon>Pseudomonadota</taxon>
        <taxon>Gammaproteobacteria</taxon>
        <taxon>Vibrionales</taxon>
        <taxon>Vibrionaceae</taxon>
        <taxon>Vibrio</taxon>
    </lineage>
</organism>
<accession>A0ABD4KWA7</accession>
<feature type="region of interest" description="Disordered" evidence="1">
    <location>
        <begin position="1"/>
        <end position="29"/>
    </location>
</feature>
<evidence type="ECO:0000256" key="1">
    <source>
        <dbReference type="SAM" id="MobiDB-lite"/>
    </source>
</evidence>
<comment type="caution">
    <text evidence="2">The sequence shown here is derived from an EMBL/GenBank/DDBJ whole genome shotgun (WGS) entry which is preliminary data.</text>
</comment>
<proteinExistence type="predicted"/>
<name>A0ABD4KWA7_VIBAN</name>
<evidence type="ECO:0000313" key="2">
    <source>
        <dbReference type="EMBL" id="MBF4275248.1"/>
    </source>
</evidence>
<feature type="compositionally biased region" description="Polar residues" evidence="1">
    <location>
        <begin position="18"/>
        <end position="29"/>
    </location>
</feature>